<dbReference type="GO" id="GO:0051537">
    <property type="term" value="F:2 iron, 2 sulfur cluster binding"/>
    <property type="evidence" value="ECO:0007669"/>
    <property type="project" value="InterPro"/>
</dbReference>
<dbReference type="InterPro" id="IPR002888">
    <property type="entry name" value="2Fe-2S-bd"/>
</dbReference>
<dbReference type="PROSITE" id="PS51085">
    <property type="entry name" value="2FE2S_FER_2"/>
    <property type="match status" value="1"/>
</dbReference>
<evidence type="ECO:0000256" key="4">
    <source>
        <dbReference type="ARBA" id="ARBA00023002"/>
    </source>
</evidence>
<evidence type="ECO:0000256" key="3">
    <source>
        <dbReference type="ARBA" id="ARBA00022827"/>
    </source>
</evidence>
<dbReference type="InterPro" id="IPR036010">
    <property type="entry name" value="2Fe-2S_ferredoxin-like_sf"/>
</dbReference>
<keyword evidence="5" id="KW-0408">Iron</keyword>
<dbReference type="Pfam" id="PF00941">
    <property type="entry name" value="FAD_binding_5"/>
    <property type="match status" value="1"/>
</dbReference>
<dbReference type="EMBL" id="PXYW01000072">
    <property type="protein sequence ID" value="PSR30930.1"/>
    <property type="molecule type" value="Genomic_DNA"/>
</dbReference>
<dbReference type="InterPro" id="IPR036884">
    <property type="entry name" value="2Fe-2S-bd_dom_sf"/>
</dbReference>
<evidence type="ECO:0000313" key="8">
    <source>
        <dbReference type="EMBL" id="PSR30930.1"/>
    </source>
</evidence>
<dbReference type="SUPFAM" id="SSF55447">
    <property type="entry name" value="CO dehydrogenase flavoprotein C-terminal domain-like"/>
    <property type="match status" value="1"/>
</dbReference>
<dbReference type="InterPro" id="IPR001041">
    <property type="entry name" value="2Fe-2S_ferredoxin-type"/>
</dbReference>
<gene>
    <name evidence="8" type="ORF">C7B46_17450</name>
</gene>
<accession>A0A2T2X8W0</accession>
<dbReference type="InterPro" id="IPR002346">
    <property type="entry name" value="Mopterin_DH_FAD-bd"/>
</dbReference>
<dbReference type="PROSITE" id="PS51387">
    <property type="entry name" value="FAD_PCMH"/>
    <property type="match status" value="1"/>
</dbReference>
<evidence type="ECO:0000256" key="5">
    <source>
        <dbReference type="ARBA" id="ARBA00023004"/>
    </source>
</evidence>
<dbReference type="GO" id="GO:0071949">
    <property type="term" value="F:FAD binding"/>
    <property type="evidence" value="ECO:0007669"/>
    <property type="project" value="InterPro"/>
</dbReference>
<reference evidence="8 9" key="1">
    <citation type="journal article" date="2014" name="BMC Genomics">
        <title>Comparison of environmental and isolate Sulfobacillus genomes reveals diverse carbon, sulfur, nitrogen, and hydrogen metabolisms.</title>
        <authorList>
            <person name="Justice N.B."/>
            <person name="Norman A."/>
            <person name="Brown C.T."/>
            <person name="Singh A."/>
            <person name="Thomas B.C."/>
            <person name="Banfield J.F."/>
        </authorList>
    </citation>
    <scope>NUCLEOTIDE SEQUENCE [LARGE SCALE GENOMIC DNA]</scope>
    <source>
        <strain evidence="8">AMDSBA4</strain>
    </source>
</reference>
<dbReference type="InterPro" id="IPR016208">
    <property type="entry name" value="Ald_Oxase/xanthine_DH-like"/>
</dbReference>
<keyword evidence="1" id="KW-0285">Flavoprotein</keyword>
<protein>
    <recommendedName>
        <fullName evidence="10">2Fe-2S iron-sulfur cluster binding domain-containing protein</fullName>
    </recommendedName>
</protein>
<dbReference type="Pfam" id="PF01799">
    <property type="entry name" value="Fer2_2"/>
    <property type="match status" value="1"/>
</dbReference>
<dbReference type="Gene3D" id="3.30.43.10">
    <property type="entry name" value="Uridine Diphospho-n-acetylenolpyruvylglucosamine Reductase, domain 2"/>
    <property type="match status" value="1"/>
</dbReference>
<dbReference type="Gene3D" id="1.10.150.120">
    <property type="entry name" value="[2Fe-2S]-binding domain"/>
    <property type="match status" value="1"/>
</dbReference>
<feature type="domain" description="FAD-binding PCMH-type" evidence="7">
    <location>
        <begin position="4"/>
        <end position="184"/>
    </location>
</feature>
<dbReference type="InterPro" id="IPR012675">
    <property type="entry name" value="Beta-grasp_dom_sf"/>
</dbReference>
<dbReference type="Pfam" id="PF03450">
    <property type="entry name" value="CO_deh_flav_C"/>
    <property type="match status" value="1"/>
</dbReference>
<evidence type="ECO:0000259" key="7">
    <source>
        <dbReference type="PROSITE" id="PS51387"/>
    </source>
</evidence>
<sequence>MHTMQLPGIRVSRHETPGTIEEALRLLADYGPAARAVAGGTDILLELSRRARPDVEVLVDLTRIAGLHDITLADGLLRLGALVTHNQVIASQLAVHHALPLAQASLEVGAPALRNRATVVGNIVTASPANDAIPALWALGASVVARSMRGERRIAIRDLFTGLRRTVLAADELITAVEIPVLGNARGLFVKLGQRRAQAVSIVSLAAVVEFDGEIVKSAAMALGSVAPTVVSAREAEEFLVGRVLDDDVIAEAARMAATVHPIDDVRATARYRLDEVEVMARRTLKTLRNGEERSRWPSNPIFLAPAKVKPSEIAGTDFRASHTSNTPVMCTINGLPVEAADAAGRSLLDWLRNKVGLTGTKEGCAEGECGACTVHLDGVAVLSCLVPAARAHGSEITTIEGLAKDQPFNPLQEAFIDAFAVQCGFCTPGFIMAGDRLLEECPEPTPEQVAQGLSGNLCRCTGYYRFYEAIRGVANGE</sequence>
<evidence type="ECO:0000259" key="6">
    <source>
        <dbReference type="PROSITE" id="PS51085"/>
    </source>
</evidence>
<dbReference type="InterPro" id="IPR005107">
    <property type="entry name" value="CO_DH_flav_C"/>
</dbReference>
<dbReference type="SUPFAM" id="SSF54292">
    <property type="entry name" value="2Fe-2S ferredoxin-like"/>
    <property type="match status" value="1"/>
</dbReference>
<evidence type="ECO:0000313" key="9">
    <source>
        <dbReference type="Proteomes" id="UP000242972"/>
    </source>
</evidence>
<dbReference type="InterPro" id="IPR016169">
    <property type="entry name" value="FAD-bd_PCMH_sub2"/>
</dbReference>
<evidence type="ECO:0008006" key="10">
    <source>
        <dbReference type="Google" id="ProtNLM"/>
    </source>
</evidence>
<dbReference type="GO" id="GO:0016491">
    <property type="term" value="F:oxidoreductase activity"/>
    <property type="evidence" value="ECO:0007669"/>
    <property type="project" value="UniProtKB-KW"/>
</dbReference>
<name>A0A2T2X8W0_9FIRM</name>
<dbReference type="InterPro" id="IPR016166">
    <property type="entry name" value="FAD-bd_PCMH"/>
</dbReference>
<dbReference type="SUPFAM" id="SSF47741">
    <property type="entry name" value="CO dehydrogenase ISP C-domain like"/>
    <property type="match status" value="1"/>
</dbReference>
<dbReference type="AlphaFoldDB" id="A0A2T2X8W0"/>
<dbReference type="InterPro" id="IPR036683">
    <property type="entry name" value="CO_DH_flav_C_dom_sf"/>
</dbReference>
<dbReference type="Gene3D" id="3.30.390.50">
    <property type="entry name" value="CO dehydrogenase flavoprotein, C-terminal domain"/>
    <property type="match status" value="1"/>
</dbReference>
<dbReference type="Gene3D" id="3.10.20.30">
    <property type="match status" value="1"/>
</dbReference>
<comment type="caution">
    <text evidence="8">The sequence shown here is derived from an EMBL/GenBank/DDBJ whole genome shotgun (WGS) entry which is preliminary data.</text>
</comment>
<dbReference type="InterPro" id="IPR036318">
    <property type="entry name" value="FAD-bd_PCMH-like_sf"/>
</dbReference>
<organism evidence="8 9">
    <name type="scientific">Sulfobacillus benefaciens</name>
    <dbReference type="NCBI Taxonomy" id="453960"/>
    <lineage>
        <taxon>Bacteria</taxon>
        <taxon>Bacillati</taxon>
        <taxon>Bacillota</taxon>
        <taxon>Clostridia</taxon>
        <taxon>Eubacteriales</taxon>
        <taxon>Clostridiales Family XVII. Incertae Sedis</taxon>
        <taxon>Sulfobacillus</taxon>
    </lineage>
</organism>
<feature type="domain" description="2Fe-2S ferredoxin-type" evidence="6">
    <location>
        <begin position="327"/>
        <end position="403"/>
    </location>
</feature>
<dbReference type="Gene3D" id="3.30.465.10">
    <property type="match status" value="1"/>
</dbReference>
<evidence type="ECO:0000256" key="2">
    <source>
        <dbReference type="ARBA" id="ARBA00022723"/>
    </source>
</evidence>
<dbReference type="SMART" id="SM01092">
    <property type="entry name" value="CO_deh_flav_C"/>
    <property type="match status" value="1"/>
</dbReference>
<dbReference type="PROSITE" id="PS00197">
    <property type="entry name" value="2FE2S_FER_1"/>
    <property type="match status" value="1"/>
</dbReference>
<dbReference type="GO" id="GO:0005506">
    <property type="term" value="F:iron ion binding"/>
    <property type="evidence" value="ECO:0007669"/>
    <property type="project" value="InterPro"/>
</dbReference>
<keyword evidence="4" id="KW-0560">Oxidoreductase</keyword>
<keyword evidence="2" id="KW-0479">Metal-binding</keyword>
<dbReference type="InterPro" id="IPR016167">
    <property type="entry name" value="FAD-bd_PCMH_sub1"/>
</dbReference>
<evidence type="ECO:0000256" key="1">
    <source>
        <dbReference type="ARBA" id="ARBA00022630"/>
    </source>
</evidence>
<dbReference type="Proteomes" id="UP000242972">
    <property type="component" value="Unassembled WGS sequence"/>
</dbReference>
<dbReference type="PANTHER" id="PTHR45444">
    <property type="entry name" value="XANTHINE DEHYDROGENASE"/>
    <property type="match status" value="1"/>
</dbReference>
<dbReference type="InterPro" id="IPR006058">
    <property type="entry name" value="2Fe2S_fd_BS"/>
</dbReference>
<dbReference type="PANTHER" id="PTHR45444:SF3">
    <property type="entry name" value="XANTHINE DEHYDROGENASE"/>
    <property type="match status" value="1"/>
</dbReference>
<keyword evidence="3" id="KW-0274">FAD</keyword>
<dbReference type="SUPFAM" id="SSF56176">
    <property type="entry name" value="FAD-binding/transporter-associated domain-like"/>
    <property type="match status" value="1"/>
</dbReference>
<proteinExistence type="predicted"/>
<dbReference type="Pfam" id="PF00111">
    <property type="entry name" value="Fer2"/>
    <property type="match status" value="1"/>
</dbReference>